<dbReference type="SUPFAM" id="SSF53720">
    <property type="entry name" value="ALDH-like"/>
    <property type="match status" value="1"/>
</dbReference>
<feature type="compositionally biased region" description="Polar residues" evidence="2">
    <location>
        <begin position="1"/>
        <end position="11"/>
    </location>
</feature>
<dbReference type="InterPro" id="IPR015590">
    <property type="entry name" value="Aldehyde_DH_dom"/>
</dbReference>
<evidence type="ECO:0000259" key="3">
    <source>
        <dbReference type="Pfam" id="PF00171"/>
    </source>
</evidence>
<evidence type="ECO:0000256" key="1">
    <source>
        <dbReference type="ARBA" id="ARBA00023002"/>
    </source>
</evidence>
<dbReference type="Gene3D" id="3.40.605.10">
    <property type="entry name" value="Aldehyde Dehydrogenase, Chain A, domain 1"/>
    <property type="match status" value="1"/>
</dbReference>
<dbReference type="EMBL" id="CP096659">
    <property type="protein sequence ID" value="UPV75893.1"/>
    <property type="molecule type" value="Genomic_DNA"/>
</dbReference>
<evidence type="ECO:0000313" key="5">
    <source>
        <dbReference type="Proteomes" id="UP000830729"/>
    </source>
</evidence>
<name>A0A8U0HYM9_9EURY</name>
<dbReference type="AlphaFoldDB" id="A0A8U0HYM9"/>
<evidence type="ECO:0000256" key="2">
    <source>
        <dbReference type="SAM" id="MobiDB-lite"/>
    </source>
</evidence>
<evidence type="ECO:0000313" key="4">
    <source>
        <dbReference type="EMBL" id="UPV75893.1"/>
    </source>
</evidence>
<reference evidence="4 5" key="1">
    <citation type="submission" date="2022-04" db="EMBL/GenBank/DDBJ databases">
        <title>Diverse halophilic archaea isolated from saline environments.</title>
        <authorList>
            <person name="Cui H.-L."/>
        </authorList>
    </citation>
    <scope>NUCLEOTIDE SEQUENCE [LARGE SCALE GENOMIC DNA]</scope>
    <source>
        <strain evidence="4 5">XZYJT49</strain>
    </source>
</reference>
<feature type="region of interest" description="Disordered" evidence="2">
    <location>
        <begin position="1"/>
        <end position="26"/>
    </location>
</feature>
<dbReference type="RefSeq" id="WP_248651930.1">
    <property type="nucleotide sequence ID" value="NZ_CP096659.1"/>
</dbReference>
<protein>
    <submittedName>
        <fullName evidence="4">Aldehyde dehydrogenase family protein</fullName>
    </submittedName>
</protein>
<sequence>MATGEKSSTEAFSMFVGGEPTNSVGGETFDATNPATGESLGEVPKGTRENAQRAIDAAREVQPELEAMTDFERAELCHEMADAIEANHDHLAEWLTADQGKPLQEARTEVELCAKEFRNAAEDVKRAETEVIPSEDPNKRIYTIRKPHGVLGVITPWNYPLNIPAEYLAPGLAVGNAVVWVPAPSTSVVAVKLLEAFADADVSLPDGALNLVTGEGPVVGDEVVINDGTDAIGFTGSPETGEEIASKAGTKPTLLELGGNGPVIVLDDADIDAAVEATSFGCFSNAGQICSASERVLVHEDVREEFTERMAERAREFRLGDPTESETDIGPLNNEGVAEKMDRHIDEARENGAAVLTGGGRADDLPTDLYYEPTVLSGVTTEMAVNWEESFGPIAPIIGFDTYDEAVEIANEIELGLTSSVFTSNLELAEYFADNVETGIVNINDNSAYWEIHTPFGGYTGKRSGRGRIGGKHSIEELSQLKTITVDHGNARSPLDTE</sequence>
<dbReference type="GeneID" id="72185033"/>
<organism evidence="4 5">
    <name type="scientific">Halorussus limi</name>
    <dbReference type="NCBI Taxonomy" id="2938695"/>
    <lineage>
        <taxon>Archaea</taxon>
        <taxon>Methanobacteriati</taxon>
        <taxon>Methanobacteriota</taxon>
        <taxon>Stenosarchaea group</taxon>
        <taxon>Halobacteria</taxon>
        <taxon>Halobacteriales</taxon>
        <taxon>Haladaptataceae</taxon>
        <taxon>Halorussus</taxon>
    </lineage>
</organism>
<dbReference type="FunFam" id="3.40.309.10:FF:000009">
    <property type="entry name" value="Aldehyde dehydrogenase A"/>
    <property type="match status" value="1"/>
</dbReference>
<feature type="domain" description="Aldehyde dehydrogenase" evidence="3">
    <location>
        <begin position="27"/>
        <end position="484"/>
    </location>
</feature>
<accession>A0A8U0HYM9</accession>
<dbReference type="GO" id="GO:0016620">
    <property type="term" value="F:oxidoreductase activity, acting on the aldehyde or oxo group of donors, NAD or NADP as acceptor"/>
    <property type="evidence" value="ECO:0007669"/>
    <property type="project" value="InterPro"/>
</dbReference>
<keyword evidence="1" id="KW-0560">Oxidoreductase</keyword>
<dbReference type="CDD" id="cd07078">
    <property type="entry name" value="ALDH"/>
    <property type="match status" value="1"/>
</dbReference>
<dbReference type="InterPro" id="IPR016163">
    <property type="entry name" value="Ald_DH_C"/>
</dbReference>
<proteinExistence type="predicted"/>
<dbReference type="InterPro" id="IPR016160">
    <property type="entry name" value="Ald_DH_CS_CYS"/>
</dbReference>
<keyword evidence="5" id="KW-1185">Reference proteome</keyword>
<dbReference type="Gene3D" id="3.40.309.10">
    <property type="entry name" value="Aldehyde Dehydrogenase, Chain A, domain 2"/>
    <property type="match status" value="1"/>
</dbReference>
<dbReference type="InterPro" id="IPR016161">
    <property type="entry name" value="Ald_DH/histidinol_DH"/>
</dbReference>
<dbReference type="InterPro" id="IPR016162">
    <property type="entry name" value="Ald_DH_N"/>
</dbReference>
<dbReference type="PANTHER" id="PTHR11699">
    <property type="entry name" value="ALDEHYDE DEHYDROGENASE-RELATED"/>
    <property type="match status" value="1"/>
</dbReference>
<gene>
    <name evidence="4" type="ORF">M0R89_07500</name>
</gene>
<dbReference type="KEGG" id="halx:M0R89_07500"/>
<dbReference type="Pfam" id="PF00171">
    <property type="entry name" value="Aldedh"/>
    <property type="match status" value="1"/>
</dbReference>
<dbReference type="PROSITE" id="PS00070">
    <property type="entry name" value="ALDEHYDE_DEHYDR_CYS"/>
    <property type="match status" value="1"/>
</dbReference>
<dbReference type="Proteomes" id="UP000830729">
    <property type="component" value="Chromosome"/>
</dbReference>